<protein>
    <submittedName>
        <fullName evidence="1">Uncharacterized protein</fullName>
    </submittedName>
</protein>
<reference evidence="1" key="2">
    <citation type="journal article" date="2015" name="Fish Shellfish Immunol.">
        <title>Early steps in the European eel (Anguilla anguilla)-Vibrio vulnificus interaction in the gills: Role of the RtxA13 toxin.</title>
        <authorList>
            <person name="Callol A."/>
            <person name="Pajuelo D."/>
            <person name="Ebbesson L."/>
            <person name="Teles M."/>
            <person name="MacKenzie S."/>
            <person name="Amaro C."/>
        </authorList>
    </citation>
    <scope>NUCLEOTIDE SEQUENCE</scope>
</reference>
<organism evidence="1">
    <name type="scientific">Anguilla anguilla</name>
    <name type="common">European freshwater eel</name>
    <name type="synonym">Muraena anguilla</name>
    <dbReference type="NCBI Taxonomy" id="7936"/>
    <lineage>
        <taxon>Eukaryota</taxon>
        <taxon>Metazoa</taxon>
        <taxon>Chordata</taxon>
        <taxon>Craniata</taxon>
        <taxon>Vertebrata</taxon>
        <taxon>Euteleostomi</taxon>
        <taxon>Actinopterygii</taxon>
        <taxon>Neopterygii</taxon>
        <taxon>Teleostei</taxon>
        <taxon>Anguilliformes</taxon>
        <taxon>Anguillidae</taxon>
        <taxon>Anguilla</taxon>
    </lineage>
</organism>
<evidence type="ECO:0000313" key="1">
    <source>
        <dbReference type="EMBL" id="JAH04763.1"/>
    </source>
</evidence>
<dbReference type="AlphaFoldDB" id="A0A0E9PLS2"/>
<sequence length="29" mass="3210">MSTHAFRAAFSRFGLIFSWFAIETSSAAV</sequence>
<accession>A0A0E9PLS2</accession>
<proteinExistence type="predicted"/>
<name>A0A0E9PLS2_ANGAN</name>
<reference evidence="1" key="1">
    <citation type="submission" date="2014-11" db="EMBL/GenBank/DDBJ databases">
        <authorList>
            <person name="Amaro Gonzalez C."/>
        </authorList>
    </citation>
    <scope>NUCLEOTIDE SEQUENCE</scope>
</reference>
<dbReference type="EMBL" id="GBXM01103814">
    <property type="protein sequence ID" value="JAH04763.1"/>
    <property type="molecule type" value="Transcribed_RNA"/>
</dbReference>